<protein>
    <submittedName>
        <fullName evidence="2">Oligopeptide transporter 7-like</fullName>
    </submittedName>
</protein>
<dbReference type="AlphaFoldDB" id="A0A6L2KYT3"/>
<keyword evidence="1" id="KW-0732">Signal</keyword>
<reference evidence="2" key="1">
    <citation type="journal article" date="2019" name="Sci. Rep.">
        <title>Draft genome of Tanacetum cinerariifolium, the natural source of mosquito coil.</title>
        <authorList>
            <person name="Yamashiro T."/>
            <person name="Shiraishi A."/>
            <person name="Satake H."/>
            <person name="Nakayama K."/>
        </authorList>
    </citation>
    <scope>NUCLEOTIDE SEQUENCE</scope>
</reference>
<gene>
    <name evidence="2" type="ORF">Tci_026107</name>
</gene>
<organism evidence="2">
    <name type="scientific">Tanacetum cinerariifolium</name>
    <name type="common">Dalmatian daisy</name>
    <name type="synonym">Chrysanthemum cinerariifolium</name>
    <dbReference type="NCBI Taxonomy" id="118510"/>
    <lineage>
        <taxon>Eukaryota</taxon>
        <taxon>Viridiplantae</taxon>
        <taxon>Streptophyta</taxon>
        <taxon>Embryophyta</taxon>
        <taxon>Tracheophyta</taxon>
        <taxon>Spermatophyta</taxon>
        <taxon>Magnoliopsida</taxon>
        <taxon>eudicotyledons</taxon>
        <taxon>Gunneridae</taxon>
        <taxon>Pentapetalae</taxon>
        <taxon>asterids</taxon>
        <taxon>campanulids</taxon>
        <taxon>Asterales</taxon>
        <taxon>Asteraceae</taxon>
        <taxon>Asteroideae</taxon>
        <taxon>Anthemideae</taxon>
        <taxon>Anthemidinae</taxon>
        <taxon>Tanacetum</taxon>
    </lineage>
</organism>
<proteinExistence type="predicted"/>
<accession>A0A6L2KYT3</accession>
<evidence type="ECO:0000313" key="2">
    <source>
        <dbReference type="EMBL" id="GEU54129.1"/>
    </source>
</evidence>
<name>A0A6L2KYT3_TANCI</name>
<dbReference type="EMBL" id="BKCJ010003283">
    <property type="protein sequence ID" value="GEU54129.1"/>
    <property type="molecule type" value="Genomic_DNA"/>
</dbReference>
<evidence type="ECO:0000256" key="1">
    <source>
        <dbReference type="SAM" id="SignalP"/>
    </source>
</evidence>
<feature type="chain" id="PRO_5027117193" evidence="1">
    <location>
        <begin position="18"/>
        <end position="253"/>
    </location>
</feature>
<sequence length="253" mass="28453">MLDVGLAFMGLLLYVSLDMDGISLVYWGSNFVGCSFASCPTAADVVAMRCISIYYCLALTQGFPGPKSDYPHHTTGFISLVYWGSNFVGCSFASCPTAADVVAVSLSYRILFLNCPEKTERSLPFELEDQFAITEGPAKENLRAKFMLGVEWGVAQRTYQENTRQNVVTSQSVMYGKFDLVCSMESREHMLDTLKVQFTIREILRGSNEKGTIYATSKIPPPRDHNQRDKHKFRLALKLYALMQFVIVDTRLK</sequence>
<feature type="signal peptide" evidence="1">
    <location>
        <begin position="1"/>
        <end position="17"/>
    </location>
</feature>
<comment type="caution">
    <text evidence="2">The sequence shown here is derived from an EMBL/GenBank/DDBJ whole genome shotgun (WGS) entry which is preliminary data.</text>
</comment>